<gene>
    <name evidence="1" type="ORF">DWW24_04175</name>
</gene>
<comment type="caution">
    <text evidence="1">The sequence shown here is derived from an EMBL/GenBank/DDBJ whole genome shotgun (WGS) entry which is preliminary data.</text>
</comment>
<proteinExistence type="predicted"/>
<organism evidence="1 2">
    <name type="scientific">Odoribacter splanchnicus</name>
    <dbReference type="NCBI Taxonomy" id="28118"/>
    <lineage>
        <taxon>Bacteria</taxon>
        <taxon>Pseudomonadati</taxon>
        <taxon>Bacteroidota</taxon>
        <taxon>Bacteroidia</taxon>
        <taxon>Bacteroidales</taxon>
        <taxon>Odoribacteraceae</taxon>
        <taxon>Odoribacter</taxon>
    </lineage>
</organism>
<reference evidence="1 2" key="1">
    <citation type="submission" date="2018-08" db="EMBL/GenBank/DDBJ databases">
        <title>A genome reference for cultivated species of the human gut microbiota.</title>
        <authorList>
            <person name="Zou Y."/>
            <person name="Xue W."/>
            <person name="Luo G."/>
        </authorList>
    </citation>
    <scope>NUCLEOTIDE SEQUENCE [LARGE SCALE GENOMIC DNA]</scope>
    <source>
        <strain evidence="1 2">AF14-6AC</strain>
    </source>
</reference>
<protein>
    <submittedName>
        <fullName evidence="1">Uncharacterized protein</fullName>
    </submittedName>
</protein>
<dbReference type="RefSeq" id="WP_118107470.1">
    <property type="nucleotide sequence ID" value="NZ_QRYW01000006.1"/>
</dbReference>
<dbReference type="EMBL" id="QRYW01000006">
    <property type="protein sequence ID" value="RGV29284.1"/>
    <property type="molecule type" value="Genomic_DNA"/>
</dbReference>
<accession>A0A412WQ05</accession>
<evidence type="ECO:0000313" key="1">
    <source>
        <dbReference type="EMBL" id="RGV29284.1"/>
    </source>
</evidence>
<evidence type="ECO:0000313" key="2">
    <source>
        <dbReference type="Proteomes" id="UP000283426"/>
    </source>
</evidence>
<sequence>MNKEEWRRLITETLKETGLYSDNARDLIMGTFAQESNFKYTRQIGGGPALGYGQMEPKTFNDIVVNFLRHKPELMGKVMKASGVVTLEPEMLVDNKKLMICMTRIHYLRVKEALPSNKDVWAMGEYWKQYYNTPLGRGTVKEFVENYKRYCL</sequence>
<dbReference type="AlphaFoldDB" id="A0A412WQ05"/>
<dbReference type="Proteomes" id="UP000283426">
    <property type="component" value="Unassembled WGS sequence"/>
</dbReference>
<name>A0A412WQ05_9BACT</name>